<gene>
    <name evidence="6" type="ORF">GCM10023203_37350</name>
</gene>
<evidence type="ECO:0000313" key="6">
    <source>
        <dbReference type="EMBL" id="GAA4882224.1"/>
    </source>
</evidence>
<protein>
    <submittedName>
        <fullName evidence="6">MFS transporter</fullName>
    </submittedName>
</protein>
<keyword evidence="3 5" id="KW-1133">Transmembrane helix</keyword>
<dbReference type="Pfam" id="PF07690">
    <property type="entry name" value="MFS_1"/>
    <property type="match status" value="2"/>
</dbReference>
<name>A0ABP9ELI2_9PSEU</name>
<evidence type="ECO:0000256" key="5">
    <source>
        <dbReference type="SAM" id="Phobius"/>
    </source>
</evidence>
<feature type="transmembrane region" description="Helical" evidence="5">
    <location>
        <begin position="214"/>
        <end position="235"/>
    </location>
</feature>
<evidence type="ECO:0000256" key="4">
    <source>
        <dbReference type="ARBA" id="ARBA00023136"/>
    </source>
</evidence>
<evidence type="ECO:0000256" key="1">
    <source>
        <dbReference type="ARBA" id="ARBA00004141"/>
    </source>
</evidence>
<evidence type="ECO:0000256" key="2">
    <source>
        <dbReference type="ARBA" id="ARBA00022692"/>
    </source>
</evidence>
<sequence length="402" mass="39305">MEPLTRPDAGLRRARVAVVGMFVVNGSTYNSIVPRFPTLRDELGLSNAALGTAIAAFPAAALVFGVLAGPLIARVGSGRAGAGVGLAGAVLLPAVALAPSWIALAAALFVLGLTDAWADAAMNAHGLRVQTGYGRSIVNGLHAVWSMAAVGAGLLGAAAAGLGVPLPVHLGIVAAVLVVVSVLAWRWSLPGPEPEAEPVGAAADGGARQGPWRAVVIAAGPLLALSALLVASGGIEDSAASWGALYVRDDLGGGAFVAGLPFVAFQAAMTLGRLAGDRVVDRVGPVAVARAGAALAAVAMTGTLLVAHPVAAVAGFALTGLGVATIFPLGFAAAGTVPGVRPGDGIAVVGWLARLGFLAFPPIIGAVADSASVGAGLVLVPVAAVAAFVLAGSLRPAGARRS</sequence>
<keyword evidence="7" id="KW-1185">Reference proteome</keyword>
<feature type="transmembrane region" description="Helical" evidence="5">
    <location>
        <begin position="168"/>
        <end position="185"/>
    </location>
</feature>
<evidence type="ECO:0000256" key="3">
    <source>
        <dbReference type="ARBA" id="ARBA00022989"/>
    </source>
</evidence>
<accession>A0ABP9ELI2</accession>
<keyword evidence="2 5" id="KW-0812">Transmembrane</keyword>
<feature type="transmembrane region" description="Helical" evidence="5">
    <location>
        <begin position="255"/>
        <end position="275"/>
    </location>
</feature>
<proteinExistence type="predicted"/>
<feature type="transmembrane region" description="Helical" evidence="5">
    <location>
        <begin position="313"/>
        <end position="334"/>
    </location>
</feature>
<feature type="transmembrane region" description="Helical" evidence="5">
    <location>
        <begin position="143"/>
        <end position="162"/>
    </location>
</feature>
<dbReference type="InterPro" id="IPR036259">
    <property type="entry name" value="MFS_trans_sf"/>
</dbReference>
<dbReference type="SUPFAM" id="SSF103473">
    <property type="entry name" value="MFS general substrate transporter"/>
    <property type="match status" value="1"/>
</dbReference>
<dbReference type="RefSeq" id="WP_274233557.1">
    <property type="nucleotide sequence ID" value="NZ_BAABHQ010000010.1"/>
</dbReference>
<dbReference type="EMBL" id="BAABHQ010000010">
    <property type="protein sequence ID" value="GAA4882224.1"/>
    <property type="molecule type" value="Genomic_DNA"/>
</dbReference>
<organism evidence="6 7">
    <name type="scientific">Actinomycetospora straminea</name>
    <dbReference type="NCBI Taxonomy" id="663607"/>
    <lineage>
        <taxon>Bacteria</taxon>
        <taxon>Bacillati</taxon>
        <taxon>Actinomycetota</taxon>
        <taxon>Actinomycetes</taxon>
        <taxon>Pseudonocardiales</taxon>
        <taxon>Pseudonocardiaceae</taxon>
        <taxon>Actinomycetospora</taxon>
    </lineage>
</organism>
<dbReference type="Proteomes" id="UP001500457">
    <property type="component" value="Unassembled WGS sequence"/>
</dbReference>
<dbReference type="InterPro" id="IPR011701">
    <property type="entry name" value="MFS"/>
</dbReference>
<reference evidence="7" key="1">
    <citation type="journal article" date="2019" name="Int. J. Syst. Evol. Microbiol.">
        <title>The Global Catalogue of Microorganisms (GCM) 10K type strain sequencing project: providing services to taxonomists for standard genome sequencing and annotation.</title>
        <authorList>
            <consortium name="The Broad Institute Genomics Platform"/>
            <consortium name="The Broad Institute Genome Sequencing Center for Infectious Disease"/>
            <person name="Wu L."/>
            <person name="Ma J."/>
        </authorList>
    </citation>
    <scope>NUCLEOTIDE SEQUENCE [LARGE SCALE GENOMIC DNA]</scope>
    <source>
        <strain evidence="7">JCM 17983</strain>
    </source>
</reference>
<comment type="caution">
    <text evidence="6">The sequence shown here is derived from an EMBL/GenBank/DDBJ whole genome shotgun (WGS) entry which is preliminary data.</text>
</comment>
<feature type="transmembrane region" description="Helical" evidence="5">
    <location>
        <begin position="373"/>
        <end position="394"/>
    </location>
</feature>
<dbReference type="PANTHER" id="PTHR23514:SF13">
    <property type="entry name" value="INNER MEMBRANE PROTEIN YBJJ"/>
    <property type="match status" value="1"/>
</dbReference>
<feature type="transmembrane region" description="Helical" evidence="5">
    <location>
        <begin position="102"/>
        <end position="122"/>
    </location>
</feature>
<dbReference type="PANTHER" id="PTHR23514">
    <property type="entry name" value="BYPASS OF STOP CODON PROTEIN 6"/>
    <property type="match status" value="1"/>
</dbReference>
<dbReference type="Gene3D" id="1.20.1250.20">
    <property type="entry name" value="MFS general substrate transporter like domains"/>
    <property type="match status" value="1"/>
</dbReference>
<dbReference type="InterPro" id="IPR051788">
    <property type="entry name" value="MFS_Transporter"/>
</dbReference>
<evidence type="ECO:0000313" key="7">
    <source>
        <dbReference type="Proteomes" id="UP001500457"/>
    </source>
</evidence>
<comment type="subcellular location">
    <subcellularLocation>
        <location evidence="1">Membrane</location>
        <topology evidence="1">Multi-pass membrane protein</topology>
    </subcellularLocation>
</comment>
<feature type="transmembrane region" description="Helical" evidence="5">
    <location>
        <begin position="287"/>
        <end position="307"/>
    </location>
</feature>
<dbReference type="CDD" id="cd17393">
    <property type="entry name" value="MFS_MosC_like"/>
    <property type="match status" value="1"/>
</dbReference>
<feature type="transmembrane region" description="Helical" evidence="5">
    <location>
        <begin position="346"/>
        <end position="367"/>
    </location>
</feature>
<feature type="transmembrane region" description="Helical" evidence="5">
    <location>
        <begin position="48"/>
        <end position="73"/>
    </location>
</feature>
<feature type="transmembrane region" description="Helical" evidence="5">
    <location>
        <begin position="16"/>
        <end position="36"/>
    </location>
</feature>
<keyword evidence="4 5" id="KW-0472">Membrane</keyword>